<dbReference type="Pfam" id="PF07980">
    <property type="entry name" value="SusD_RagB"/>
    <property type="match status" value="1"/>
</dbReference>
<feature type="signal peptide" evidence="6">
    <location>
        <begin position="1"/>
        <end position="21"/>
    </location>
</feature>
<protein>
    <submittedName>
        <fullName evidence="9">Starch-binding associating with outer membrane</fullName>
    </submittedName>
</protein>
<evidence type="ECO:0000259" key="7">
    <source>
        <dbReference type="Pfam" id="PF07980"/>
    </source>
</evidence>
<comment type="similarity">
    <text evidence="2">Belongs to the SusD family.</text>
</comment>
<dbReference type="InterPro" id="IPR033985">
    <property type="entry name" value="SusD-like_N"/>
</dbReference>
<proteinExistence type="inferred from homology"/>
<evidence type="ECO:0000259" key="8">
    <source>
        <dbReference type="Pfam" id="PF14322"/>
    </source>
</evidence>
<keyword evidence="10" id="KW-1185">Reference proteome</keyword>
<feature type="chain" id="PRO_5021720313" evidence="6">
    <location>
        <begin position="22"/>
        <end position="591"/>
    </location>
</feature>
<keyword evidence="3 6" id="KW-0732">Signal</keyword>
<dbReference type="Gene3D" id="1.25.40.390">
    <property type="match status" value="1"/>
</dbReference>
<dbReference type="EMBL" id="FXSZ01000001">
    <property type="protein sequence ID" value="SMO40332.1"/>
    <property type="molecule type" value="Genomic_DNA"/>
</dbReference>
<dbReference type="PROSITE" id="PS51257">
    <property type="entry name" value="PROKAR_LIPOPROTEIN"/>
    <property type="match status" value="1"/>
</dbReference>
<organism evidence="9 10">
    <name type="scientific">Solitalea koreensis</name>
    <dbReference type="NCBI Taxonomy" id="543615"/>
    <lineage>
        <taxon>Bacteria</taxon>
        <taxon>Pseudomonadati</taxon>
        <taxon>Bacteroidota</taxon>
        <taxon>Sphingobacteriia</taxon>
        <taxon>Sphingobacteriales</taxon>
        <taxon>Sphingobacteriaceae</taxon>
        <taxon>Solitalea</taxon>
    </lineage>
</organism>
<evidence type="ECO:0000256" key="2">
    <source>
        <dbReference type="ARBA" id="ARBA00006275"/>
    </source>
</evidence>
<dbReference type="AlphaFoldDB" id="A0A521AZS4"/>
<evidence type="ECO:0000256" key="6">
    <source>
        <dbReference type="SAM" id="SignalP"/>
    </source>
</evidence>
<dbReference type="SUPFAM" id="SSF48452">
    <property type="entry name" value="TPR-like"/>
    <property type="match status" value="1"/>
</dbReference>
<evidence type="ECO:0000313" key="9">
    <source>
        <dbReference type="EMBL" id="SMO40332.1"/>
    </source>
</evidence>
<gene>
    <name evidence="9" type="ORF">SAMN06265350_101561</name>
</gene>
<sequence length="591" mass="65834">MKLNKLILIAAGLFMTMTACQKNILDLAPEDNISDAEFWKTPSDLQLYANSFYNALPSYTGFNTIGNYGDDADQGSDNMIAFGGYNTAMNGERAVPATGGGWSWSSLRNINYFLERYSKVNASSEAVNPYVGEAYFFRAYFYFNMLKTFGDLPWINKVMQVSDSTMIYSARLPRNIIADSIINDLDKAINLLPTKSKAQTMRINKEIAMGLQSRIALYEGTWEKYHAGSVFGVVGSDGTKYLQKAAAVSDALITSGVHQLDNVGVADGYWKLFNQTSQSASKEVMLWRAYSATGTPQLVTNWARYTIAGAARGLTKNLVDAYLCTDGKPISASSLYKGDDSLKRVVTNRDPRLAQTIYVPDNKHYITQGKTGTADLVFTVPAFNNTDNTMKPATGYQLYKGHSPDYAQQSAQNIGTNSLIMMRYAEVLLNYAEAKAELGDISQADLDKSINKLRQRVGMPNLSVTAITTDPKWEFPALSPIINEVRRERRVELACEGYRKDDIFRWAAADELIVGWKPKGAKRLQWMTDPTVKTFLTNAAYPVDANGYIEKFQASAPLATGYKFRIDRDYLSPIPSNEINLNPNLKQNPNW</sequence>
<accession>A0A521AZS4</accession>
<evidence type="ECO:0000313" key="10">
    <source>
        <dbReference type="Proteomes" id="UP000315971"/>
    </source>
</evidence>
<dbReference type="RefSeq" id="WP_142601253.1">
    <property type="nucleotide sequence ID" value="NZ_FXSZ01000001.1"/>
</dbReference>
<dbReference type="InterPro" id="IPR012944">
    <property type="entry name" value="SusD_RagB_dom"/>
</dbReference>
<evidence type="ECO:0000256" key="1">
    <source>
        <dbReference type="ARBA" id="ARBA00004442"/>
    </source>
</evidence>
<dbReference type="OrthoDB" id="5694214at2"/>
<dbReference type="GO" id="GO:0009279">
    <property type="term" value="C:cell outer membrane"/>
    <property type="evidence" value="ECO:0007669"/>
    <property type="project" value="UniProtKB-SubCell"/>
</dbReference>
<feature type="domain" description="RagB/SusD" evidence="7">
    <location>
        <begin position="309"/>
        <end position="591"/>
    </location>
</feature>
<dbReference type="Pfam" id="PF14322">
    <property type="entry name" value="SusD-like_3"/>
    <property type="match status" value="1"/>
</dbReference>
<dbReference type="Proteomes" id="UP000315971">
    <property type="component" value="Unassembled WGS sequence"/>
</dbReference>
<name>A0A521AZS4_9SPHI</name>
<evidence type="ECO:0000256" key="3">
    <source>
        <dbReference type="ARBA" id="ARBA00022729"/>
    </source>
</evidence>
<keyword evidence="5" id="KW-0998">Cell outer membrane</keyword>
<comment type="subcellular location">
    <subcellularLocation>
        <location evidence="1">Cell outer membrane</location>
    </subcellularLocation>
</comment>
<dbReference type="InterPro" id="IPR011990">
    <property type="entry name" value="TPR-like_helical_dom_sf"/>
</dbReference>
<reference evidence="9 10" key="1">
    <citation type="submission" date="2017-05" db="EMBL/GenBank/DDBJ databases">
        <authorList>
            <person name="Varghese N."/>
            <person name="Submissions S."/>
        </authorList>
    </citation>
    <scope>NUCLEOTIDE SEQUENCE [LARGE SCALE GENOMIC DNA]</scope>
    <source>
        <strain evidence="9 10">DSM 21342</strain>
    </source>
</reference>
<evidence type="ECO:0000256" key="4">
    <source>
        <dbReference type="ARBA" id="ARBA00023136"/>
    </source>
</evidence>
<feature type="domain" description="SusD-like N-terminal" evidence="8">
    <location>
        <begin position="107"/>
        <end position="217"/>
    </location>
</feature>
<evidence type="ECO:0000256" key="5">
    <source>
        <dbReference type="ARBA" id="ARBA00023237"/>
    </source>
</evidence>
<keyword evidence="4" id="KW-0472">Membrane</keyword>